<comment type="caution">
    <text evidence="1">The sequence shown here is derived from an EMBL/GenBank/DDBJ whole genome shotgun (WGS) entry which is preliminary data.</text>
</comment>
<proteinExistence type="predicted"/>
<dbReference type="InterPro" id="IPR036397">
    <property type="entry name" value="RNaseH_sf"/>
</dbReference>
<evidence type="ECO:0000313" key="1">
    <source>
        <dbReference type="EMBL" id="GBM27220.1"/>
    </source>
</evidence>
<protein>
    <recommendedName>
        <fullName evidence="3">Tc1-like transposase DDE domain-containing protein</fullName>
    </recommendedName>
</protein>
<dbReference type="GO" id="GO:0003676">
    <property type="term" value="F:nucleic acid binding"/>
    <property type="evidence" value="ECO:0007669"/>
    <property type="project" value="InterPro"/>
</dbReference>
<name>A0A4Y2EDL5_ARAVE</name>
<evidence type="ECO:0008006" key="3">
    <source>
        <dbReference type="Google" id="ProtNLM"/>
    </source>
</evidence>
<reference evidence="1 2" key="1">
    <citation type="journal article" date="2019" name="Sci. Rep.">
        <title>Orb-weaving spider Araneus ventricosus genome elucidates the spidroin gene catalogue.</title>
        <authorList>
            <person name="Kono N."/>
            <person name="Nakamura H."/>
            <person name="Ohtoshi R."/>
            <person name="Moran D.A.P."/>
            <person name="Shinohara A."/>
            <person name="Yoshida Y."/>
            <person name="Fujiwara M."/>
            <person name="Mori M."/>
            <person name="Tomita M."/>
            <person name="Arakawa K."/>
        </authorList>
    </citation>
    <scope>NUCLEOTIDE SEQUENCE [LARGE SCALE GENOMIC DNA]</scope>
</reference>
<dbReference type="OrthoDB" id="9996331at2759"/>
<gene>
    <name evidence="1" type="ORF">AVEN_255087_1</name>
</gene>
<accession>A0A4Y2EDL5</accession>
<evidence type="ECO:0000313" key="2">
    <source>
        <dbReference type="Proteomes" id="UP000499080"/>
    </source>
</evidence>
<dbReference type="EMBL" id="BGPR01000579">
    <property type="protein sequence ID" value="GBM27220.1"/>
    <property type="molecule type" value="Genomic_DNA"/>
</dbReference>
<dbReference type="AlphaFoldDB" id="A0A4Y2EDL5"/>
<dbReference type="Proteomes" id="UP000499080">
    <property type="component" value="Unassembled WGS sequence"/>
</dbReference>
<keyword evidence="2" id="KW-1185">Reference proteome</keyword>
<organism evidence="1 2">
    <name type="scientific">Araneus ventricosus</name>
    <name type="common">Orbweaver spider</name>
    <name type="synonym">Epeira ventricosa</name>
    <dbReference type="NCBI Taxonomy" id="182803"/>
    <lineage>
        <taxon>Eukaryota</taxon>
        <taxon>Metazoa</taxon>
        <taxon>Ecdysozoa</taxon>
        <taxon>Arthropoda</taxon>
        <taxon>Chelicerata</taxon>
        <taxon>Arachnida</taxon>
        <taxon>Araneae</taxon>
        <taxon>Araneomorphae</taxon>
        <taxon>Entelegynae</taxon>
        <taxon>Araneoidea</taxon>
        <taxon>Araneidae</taxon>
        <taxon>Araneus</taxon>
    </lineage>
</organism>
<sequence length="167" mass="19261">MGSRPERGNDRTAALLRSRVNKFSEWSPTFTKVSVGAEISFLDVGSTNKENTQPSGIHHNGTVLPFSQYLHDEYALVTLIFQDDNSTVHWTGRICDWFHKNSHTLLHLDLPAKSPDPIENLWDMLEQRVKRRNQHPRNLVDLRDQILSEWLKLDATCLQNLVDTFPN</sequence>
<dbReference type="Gene3D" id="3.30.420.10">
    <property type="entry name" value="Ribonuclease H-like superfamily/Ribonuclease H"/>
    <property type="match status" value="1"/>
</dbReference>